<proteinExistence type="predicted"/>
<dbReference type="OrthoDB" id="9812676at2"/>
<reference evidence="5" key="1">
    <citation type="submission" date="2016-11" db="EMBL/GenBank/DDBJ databases">
        <authorList>
            <person name="Varghese N."/>
            <person name="Submissions S."/>
        </authorList>
    </citation>
    <scope>NUCLEOTIDE SEQUENCE [LARGE SCALE GENOMIC DNA]</scope>
    <source>
        <strain evidence="5">DSM 15518</strain>
    </source>
</reference>
<keyword evidence="1" id="KW-0092">Biotin</keyword>
<keyword evidence="5" id="KW-1185">Reference proteome</keyword>
<protein>
    <submittedName>
        <fullName evidence="4">Biotin-requiring enzyme</fullName>
    </submittedName>
</protein>
<feature type="region of interest" description="Disordered" evidence="2">
    <location>
        <begin position="31"/>
        <end position="59"/>
    </location>
</feature>
<accession>A0A1M6PNG9</accession>
<dbReference type="PROSITE" id="PS00188">
    <property type="entry name" value="BIOTIN"/>
    <property type="match status" value="1"/>
</dbReference>
<dbReference type="InterPro" id="IPR000089">
    <property type="entry name" value="Biotin_lipoyl"/>
</dbReference>
<evidence type="ECO:0000256" key="1">
    <source>
        <dbReference type="ARBA" id="ARBA00023267"/>
    </source>
</evidence>
<feature type="domain" description="Lipoyl-binding" evidence="3">
    <location>
        <begin position="42"/>
        <end position="120"/>
    </location>
</feature>
<dbReference type="FunFam" id="2.40.50.100:FF:000003">
    <property type="entry name" value="Acetyl-CoA carboxylase biotin carboxyl carrier protein"/>
    <property type="match status" value="1"/>
</dbReference>
<feature type="compositionally biased region" description="Polar residues" evidence="2">
    <location>
        <begin position="41"/>
        <end position="51"/>
    </location>
</feature>
<evidence type="ECO:0000313" key="4">
    <source>
        <dbReference type="EMBL" id="SHK09504.1"/>
    </source>
</evidence>
<dbReference type="AlphaFoldDB" id="A0A1M6PNG9"/>
<organism evidence="4 5">
    <name type="scientific">Tepidibacter formicigenes DSM 15518</name>
    <dbReference type="NCBI Taxonomy" id="1123349"/>
    <lineage>
        <taxon>Bacteria</taxon>
        <taxon>Bacillati</taxon>
        <taxon>Bacillota</taxon>
        <taxon>Clostridia</taxon>
        <taxon>Peptostreptococcales</taxon>
        <taxon>Peptostreptococcaceae</taxon>
        <taxon>Tepidibacter</taxon>
    </lineage>
</organism>
<dbReference type="PANTHER" id="PTHR45266:SF3">
    <property type="entry name" value="OXALOACETATE DECARBOXYLASE ALPHA CHAIN"/>
    <property type="match status" value="1"/>
</dbReference>
<dbReference type="PROSITE" id="PS50968">
    <property type="entry name" value="BIOTINYL_LIPOYL"/>
    <property type="match status" value="1"/>
</dbReference>
<dbReference type="STRING" id="1123349.SAMN02744037_01607"/>
<dbReference type="Gene3D" id="2.40.50.100">
    <property type="match status" value="1"/>
</dbReference>
<dbReference type="InterPro" id="IPR011053">
    <property type="entry name" value="Single_hybrid_motif"/>
</dbReference>
<dbReference type="CDD" id="cd06850">
    <property type="entry name" value="biotinyl_domain"/>
    <property type="match status" value="1"/>
</dbReference>
<dbReference type="EMBL" id="FRAE01000033">
    <property type="protein sequence ID" value="SHK09504.1"/>
    <property type="molecule type" value="Genomic_DNA"/>
</dbReference>
<sequence>MKKYRISLNGKTYEVEVEEINEVNDKVEAKEPSKTVEKVTPITQKKTSSQGEDVKAPMPGNIISINVNEGDNVKSGEVLLILEAMKMENEIVAPVDGKISSINISKGASVAAGDVLITIS</sequence>
<dbReference type="RefSeq" id="WP_072888908.1">
    <property type="nucleotide sequence ID" value="NZ_FRAE01000033.1"/>
</dbReference>
<dbReference type="InterPro" id="IPR050709">
    <property type="entry name" value="Biotin_Carboxyl_Carrier/Decarb"/>
</dbReference>
<name>A0A1M6PNG9_9FIRM</name>
<dbReference type="PANTHER" id="PTHR45266">
    <property type="entry name" value="OXALOACETATE DECARBOXYLASE ALPHA CHAIN"/>
    <property type="match status" value="1"/>
</dbReference>
<evidence type="ECO:0000259" key="3">
    <source>
        <dbReference type="PROSITE" id="PS50968"/>
    </source>
</evidence>
<dbReference type="Proteomes" id="UP000242497">
    <property type="component" value="Unassembled WGS sequence"/>
</dbReference>
<gene>
    <name evidence="4" type="ORF">SAMN02744037_01607</name>
</gene>
<dbReference type="SUPFAM" id="SSF51230">
    <property type="entry name" value="Single hybrid motif"/>
    <property type="match status" value="1"/>
</dbReference>
<dbReference type="Pfam" id="PF00364">
    <property type="entry name" value="Biotin_lipoyl"/>
    <property type="match status" value="1"/>
</dbReference>
<dbReference type="InterPro" id="IPR001882">
    <property type="entry name" value="Biotin_BS"/>
</dbReference>
<evidence type="ECO:0000313" key="5">
    <source>
        <dbReference type="Proteomes" id="UP000242497"/>
    </source>
</evidence>
<evidence type="ECO:0000256" key="2">
    <source>
        <dbReference type="SAM" id="MobiDB-lite"/>
    </source>
</evidence>